<keyword evidence="9 11" id="KW-0675">Receptor</keyword>
<evidence type="ECO:0000256" key="5">
    <source>
        <dbReference type="ARBA" id="ARBA00022833"/>
    </source>
</evidence>
<evidence type="ECO:0000256" key="3">
    <source>
        <dbReference type="ARBA" id="ARBA00022723"/>
    </source>
</evidence>
<dbReference type="InterPro" id="IPR049636">
    <property type="entry name" value="HNF4-like_DBD"/>
</dbReference>
<dbReference type="PROSITE" id="PS51030">
    <property type="entry name" value="NUCLEAR_REC_DBD_2"/>
    <property type="match status" value="1"/>
</dbReference>
<dbReference type="SUPFAM" id="SSF48508">
    <property type="entry name" value="Nuclear receptor ligand-binding domain"/>
    <property type="match status" value="1"/>
</dbReference>
<dbReference type="Gene3D" id="1.10.565.10">
    <property type="entry name" value="Retinoid X Receptor"/>
    <property type="match status" value="1"/>
</dbReference>
<dbReference type="PANTHER" id="PTHR45680:SF23">
    <property type="entry name" value="NUCLEAR HORMONE RECEPTOR FAMILY"/>
    <property type="match status" value="1"/>
</dbReference>
<keyword evidence="4 11" id="KW-0863">Zinc-finger</keyword>
<dbReference type="PROSITE" id="PS00031">
    <property type="entry name" value="NUCLEAR_REC_DBD_1"/>
    <property type="match status" value="1"/>
</dbReference>
<dbReference type="SUPFAM" id="SSF57716">
    <property type="entry name" value="Glucocorticoid receptor-like (DNA-binding domain)"/>
    <property type="match status" value="1"/>
</dbReference>
<evidence type="ECO:0000256" key="10">
    <source>
        <dbReference type="ARBA" id="ARBA00023242"/>
    </source>
</evidence>
<keyword evidence="6 11" id="KW-0805">Transcription regulation</keyword>
<keyword evidence="8 11" id="KW-0804">Transcription</keyword>
<dbReference type="Proteomes" id="UP000298663">
    <property type="component" value="Unassembled WGS sequence"/>
</dbReference>
<dbReference type="GO" id="GO:0003700">
    <property type="term" value="F:DNA-binding transcription factor activity"/>
    <property type="evidence" value="ECO:0007669"/>
    <property type="project" value="InterPro"/>
</dbReference>
<keyword evidence="3 11" id="KW-0479">Metal-binding</keyword>
<keyword evidence="15" id="KW-1185">Reference proteome</keyword>
<evidence type="ECO:0000313" key="15">
    <source>
        <dbReference type="Proteomes" id="UP000298663"/>
    </source>
</evidence>
<dbReference type="InterPro" id="IPR013088">
    <property type="entry name" value="Znf_NHR/GATA"/>
</dbReference>
<keyword evidence="7 11" id="KW-0238">DNA-binding</keyword>
<dbReference type="PANTHER" id="PTHR45680">
    <property type="entry name" value="NUCLEAR HORMONE RECEPTOR FAMILY"/>
    <property type="match status" value="1"/>
</dbReference>
<dbReference type="InterPro" id="IPR035500">
    <property type="entry name" value="NHR-like_dom_sf"/>
</dbReference>
<dbReference type="OrthoDB" id="10018779at2759"/>
<evidence type="ECO:0008006" key="16">
    <source>
        <dbReference type="Google" id="ProtNLM"/>
    </source>
</evidence>
<evidence type="ECO:0000256" key="7">
    <source>
        <dbReference type="ARBA" id="ARBA00023125"/>
    </source>
</evidence>
<comment type="caution">
    <text evidence="14">The sequence shown here is derived from an EMBL/GenBank/DDBJ whole genome shotgun (WGS) entry which is preliminary data.</text>
</comment>
<evidence type="ECO:0000256" key="9">
    <source>
        <dbReference type="ARBA" id="ARBA00023170"/>
    </source>
</evidence>
<dbReference type="STRING" id="34508.A0A4U5NVI2"/>
<protein>
    <recommendedName>
        <fullName evidence="16">Nuclear receptor domain-containing protein</fullName>
    </recommendedName>
</protein>
<dbReference type="AlphaFoldDB" id="A0A4U5NVI2"/>
<reference evidence="14 15" key="1">
    <citation type="journal article" date="2015" name="Genome Biol.">
        <title>Comparative genomics of Steinernema reveals deeply conserved gene regulatory networks.</title>
        <authorList>
            <person name="Dillman A.R."/>
            <person name="Macchietto M."/>
            <person name="Porter C.F."/>
            <person name="Rogers A."/>
            <person name="Williams B."/>
            <person name="Antoshechkin I."/>
            <person name="Lee M.M."/>
            <person name="Goodwin Z."/>
            <person name="Lu X."/>
            <person name="Lewis E.E."/>
            <person name="Goodrich-Blair H."/>
            <person name="Stock S.P."/>
            <person name="Adams B.J."/>
            <person name="Sternberg P.W."/>
            <person name="Mortazavi A."/>
        </authorList>
    </citation>
    <scope>NUCLEOTIDE SEQUENCE [LARGE SCALE GENOMIC DNA]</scope>
    <source>
        <strain evidence="14 15">ALL</strain>
    </source>
</reference>
<evidence type="ECO:0000259" key="13">
    <source>
        <dbReference type="PROSITE" id="PS51843"/>
    </source>
</evidence>
<dbReference type="Pfam" id="PF00104">
    <property type="entry name" value="Hormone_recep"/>
    <property type="match status" value="1"/>
</dbReference>
<dbReference type="EMBL" id="AZBU02000003">
    <property type="protein sequence ID" value="TKR87528.1"/>
    <property type="molecule type" value="Genomic_DNA"/>
</dbReference>
<evidence type="ECO:0000313" key="14">
    <source>
        <dbReference type="EMBL" id="TKR87528.1"/>
    </source>
</evidence>
<reference evidence="14 15" key="2">
    <citation type="journal article" date="2019" name="G3 (Bethesda)">
        <title>Hybrid Assembly of the Genome of the Entomopathogenic Nematode Steinernema carpocapsae Identifies the X-Chromosome.</title>
        <authorList>
            <person name="Serra L."/>
            <person name="Macchietto M."/>
            <person name="Macias-Munoz A."/>
            <person name="McGill C.J."/>
            <person name="Rodriguez I.M."/>
            <person name="Rodriguez B."/>
            <person name="Murad R."/>
            <person name="Mortazavi A."/>
        </authorList>
    </citation>
    <scope>NUCLEOTIDE SEQUENCE [LARGE SCALE GENOMIC DNA]</scope>
    <source>
        <strain evidence="14 15">ALL</strain>
    </source>
</reference>
<dbReference type="Gene3D" id="3.30.50.10">
    <property type="entry name" value="Erythroid Transcription Factor GATA-1, subunit A"/>
    <property type="match status" value="1"/>
</dbReference>
<comment type="similarity">
    <text evidence="2 11">Belongs to the nuclear hormone receptor family.</text>
</comment>
<keyword evidence="10 11" id="KW-0539">Nucleus</keyword>
<sequence length="368" mass="42184">MQNEENCLVCGAVSTGIHFQVICCRACAVFFRRTVVNGKDYKCRRSAKNCLITQGYSLMCRFCRYQKCLKIGMRINGVKKELEVDEGIITAKDKGLVYDAKPLVEKLKAILLKPFDPIHKTHSSSIIPLLMDTHNLLTTPQNTKKLVAKNKITVSDMTDGIEEEICNSAKWVMTYPAFANLSFSDKWLIYKRFWPIGFTISVIRNTISVLGADLNDFRFIHNGKLIGEDATYELPPNSQLTEKEYNKYMRDSELRHLGKFTKTMKRARLTDFELIFVLLNSLWSVEGIEGVSAETVKLAKAIGEQLTDEIHTYYVNEMRQENYASRLAKILRLQMECEIEEVLKKDQWLVDSFFGIVKCVEIENGVLL</sequence>
<proteinExistence type="inferred from homology"/>
<dbReference type="GO" id="GO:0005634">
    <property type="term" value="C:nucleus"/>
    <property type="evidence" value="ECO:0007669"/>
    <property type="project" value="UniProtKB-SubCell"/>
</dbReference>
<evidence type="ECO:0000256" key="6">
    <source>
        <dbReference type="ARBA" id="ARBA00023015"/>
    </source>
</evidence>
<keyword evidence="5 11" id="KW-0862">Zinc</keyword>
<dbReference type="SMART" id="SM00430">
    <property type="entry name" value="HOLI"/>
    <property type="match status" value="1"/>
</dbReference>
<dbReference type="PRINTS" id="PR00047">
    <property type="entry name" value="STROIDFINGER"/>
</dbReference>
<evidence type="ECO:0000259" key="12">
    <source>
        <dbReference type="PROSITE" id="PS51030"/>
    </source>
</evidence>
<dbReference type="Pfam" id="PF00105">
    <property type="entry name" value="zf-C4"/>
    <property type="match status" value="1"/>
</dbReference>
<comment type="subcellular location">
    <subcellularLocation>
        <location evidence="1 11">Nucleus</location>
    </subcellularLocation>
</comment>
<dbReference type="PROSITE" id="PS51843">
    <property type="entry name" value="NR_LBD"/>
    <property type="match status" value="1"/>
</dbReference>
<dbReference type="CDD" id="cd06960">
    <property type="entry name" value="NR_DBD_HNF4A"/>
    <property type="match status" value="1"/>
</dbReference>
<evidence type="ECO:0000256" key="1">
    <source>
        <dbReference type="ARBA" id="ARBA00004123"/>
    </source>
</evidence>
<dbReference type="InterPro" id="IPR001628">
    <property type="entry name" value="Znf_hrmn_rcpt"/>
</dbReference>
<feature type="domain" description="NR LBD" evidence="13">
    <location>
        <begin position="122"/>
        <end position="368"/>
    </location>
</feature>
<evidence type="ECO:0000256" key="8">
    <source>
        <dbReference type="ARBA" id="ARBA00023163"/>
    </source>
</evidence>
<accession>A0A4U5NVI2</accession>
<evidence type="ECO:0000256" key="4">
    <source>
        <dbReference type="ARBA" id="ARBA00022771"/>
    </source>
</evidence>
<dbReference type="SMART" id="SM00399">
    <property type="entry name" value="ZnF_C4"/>
    <property type="match status" value="1"/>
</dbReference>
<feature type="domain" description="Nuclear receptor" evidence="12">
    <location>
        <begin position="4"/>
        <end position="80"/>
    </location>
</feature>
<dbReference type="GO" id="GO:0008270">
    <property type="term" value="F:zinc ion binding"/>
    <property type="evidence" value="ECO:0007669"/>
    <property type="project" value="UniProtKB-KW"/>
</dbReference>
<name>A0A4U5NVI2_STECR</name>
<evidence type="ECO:0000256" key="2">
    <source>
        <dbReference type="ARBA" id="ARBA00005993"/>
    </source>
</evidence>
<evidence type="ECO:0000256" key="11">
    <source>
        <dbReference type="RuleBase" id="RU004334"/>
    </source>
</evidence>
<gene>
    <name evidence="14" type="ORF">L596_011912</name>
</gene>
<dbReference type="InterPro" id="IPR000536">
    <property type="entry name" value="Nucl_hrmn_rcpt_lig-bd"/>
</dbReference>
<organism evidence="14 15">
    <name type="scientific">Steinernema carpocapsae</name>
    <name type="common">Entomopathogenic nematode</name>
    <dbReference type="NCBI Taxonomy" id="34508"/>
    <lineage>
        <taxon>Eukaryota</taxon>
        <taxon>Metazoa</taxon>
        <taxon>Ecdysozoa</taxon>
        <taxon>Nematoda</taxon>
        <taxon>Chromadorea</taxon>
        <taxon>Rhabditida</taxon>
        <taxon>Tylenchina</taxon>
        <taxon>Panagrolaimomorpha</taxon>
        <taxon>Strongyloidoidea</taxon>
        <taxon>Steinernematidae</taxon>
        <taxon>Steinernema</taxon>
    </lineage>
</organism>
<dbReference type="InterPro" id="IPR051152">
    <property type="entry name" value="C.elegans_Orphan_NR"/>
</dbReference>
<dbReference type="GO" id="GO:0000978">
    <property type="term" value="F:RNA polymerase II cis-regulatory region sequence-specific DNA binding"/>
    <property type="evidence" value="ECO:0007669"/>
    <property type="project" value="InterPro"/>
</dbReference>